<comment type="caution">
    <text evidence="2">The sequence shown here is derived from an EMBL/GenBank/DDBJ whole genome shotgun (WGS) entry which is preliminary data.</text>
</comment>
<feature type="signal peptide" evidence="1">
    <location>
        <begin position="1"/>
        <end position="32"/>
    </location>
</feature>
<evidence type="ECO:0000313" key="2">
    <source>
        <dbReference type="EMBL" id="OQR76109.1"/>
    </source>
</evidence>
<evidence type="ECO:0000256" key="1">
    <source>
        <dbReference type="SAM" id="SignalP"/>
    </source>
</evidence>
<keyword evidence="1" id="KW-0732">Signal</keyword>
<name>A0A1V9XRJ8_9ACAR</name>
<feature type="chain" id="PRO_5011986224" description="Secreted protein" evidence="1">
    <location>
        <begin position="33"/>
        <end position="251"/>
    </location>
</feature>
<evidence type="ECO:0008006" key="4">
    <source>
        <dbReference type="Google" id="ProtNLM"/>
    </source>
</evidence>
<dbReference type="AlphaFoldDB" id="A0A1V9XRJ8"/>
<protein>
    <recommendedName>
        <fullName evidence="4">Secreted protein</fullName>
    </recommendedName>
</protein>
<reference evidence="2 3" key="1">
    <citation type="journal article" date="2017" name="Gigascience">
        <title>Draft genome of the honey bee ectoparasitic mite, Tropilaelaps mercedesae, is shaped by the parasitic life history.</title>
        <authorList>
            <person name="Dong X."/>
            <person name="Armstrong S.D."/>
            <person name="Xia D."/>
            <person name="Makepeace B.L."/>
            <person name="Darby A.C."/>
            <person name="Kadowaki T."/>
        </authorList>
    </citation>
    <scope>NUCLEOTIDE SEQUENCE [LARGE SCALE GENOMIC DNA]</scope>
    <source>
        <strain evidence="2">Wuxi-XJTLU</strain>
    </source>
</reference>
<dbReference type="InParanoid" id="A0A1V9XRJ8"/>
<dbReference type="Proteomes" id="UP000192247">
    <property type="component" value="Unassembled WGS sequence"/>
</dbReference>
<evidence type="ECO:0000313" key="3">
    <source>
        <dbReference type="Proteomes" id="UP000192247"/>
    </source>
</evidence>
<dbReference type="OrthoDB" id="6410296at2759"/>
<keyword evidence="3" id="KW-1185">Reference proteome</keyword>
<organism evidence="2 3">
    <name type="scientific">Tropilaelaps mercedesae</name>
    <dbReference type="NCBI Taxonomy" id="418985"/>
    <lineage>
        <taxon>Eukaryota</taxon>
        <taxon>Metazoa</taxon>
        <taxon>Ecdysozoa</taxon>
        <taxon>Arthropoda</taxon>
        <taxon>Chelicerata</taxon>
        <taxon>Arachnida</taxon>
        <taxon>Acari</taxon>
        <taxon>Parasitiformes</taxon>
        <taxon>Mesostigmata</taxon>
        <taxon>Gamasina</taxon>
        <taxon>Dermanyssoidea</taxon>
        <taxon>Laelapidae</taxon>
        <taxon>Tropilaelaps</taxon>
    </lineage>
</organism>
<dbReference type="EMBL" id="MNPL01005304">
    <property type="protein sequence ID" value="OQR76109.1"/>
    <property type="molecule type" value="Genomic_DNA"/>
</dbReference>
<gene>
    <name evidence="2" type="ORF">BIW11_07988</name>
</gene>
<sequence length="251" mass="28419">MPVYRLQLTCIMTNEFRAVFLVAVTLLALVSAEVEDDFVVSARAEANEFMDNLLEMQLPRLVKDRVERLRDFSFEIPKKLLGGIIPTHRDIQANFSQGILTGLFSVRRKGDCKPVFRDGHFAVISCALDIESLKAMYASSVKGFNLLGDVAHPTIWVYCKGPSLNFEAKQPIPGYNRPLLNALTVDTTNCNASYAPLGFNAERNKLFRERILRNTLPQMLDLINTRLYQVLQDSLRQEGVTLPEIRTEESH</sequence>
<proteinExistence type="predicted"/>
<accession>A0A1V9XRJ8</accession>